<organism evidence="4 5">
    <name type="scientific">Paracoccus fistulariae</name>
    <dbReference type="NCBI Taxonomy" id="658446"/>
    <lineage>
        <taxon>Bacteria</taxon>
        <taxon>Pseudomonadati</taxon>
        <taxon>Pseudomonadota</taxon>
        <taxon>Alphaproteobacteria</taxon>
        <taxon>Rhodobacterales</taxon>
        <taxon>Paracoccaceae</taxon>
        <taxon>Paracoccus</taxon>
    </lineage>
</organism>
<reference evidence="4 5" key="1">
    <citation type="submission" date="2021-01" db="EMBL/GenBank/DDBJ databases">
        <title>Biogeographic distribution of Paracoccus.</title>
        <authorList>
            <person name="Hollensteiner J."/>
            <person name="Leineberger J."/>
            <person name="Brinkhoff T."/>
            <person name="Daniel R."/>
        </authorList>
    </citation>
    <scope>NUCLEOTIDE SEQUENCE [LARGE SCALE GENOMIC DNA]</scope>
    <source>
        <strain evidence="4 5">KCTC 22803</strain>
    </source>
</reference>
<feature type="domain" description="Zinc finger/thioredoxin putative" evidence="3">
    <location>
        <begin position="6"/>
        <end position="38"/>
    </location>
</feature>
<dbReference type="EMBL" id="CP067136">
    <property type="protein sequence ID" value="WCR06640.1"/>
    <property type="molecule type" value="Genomic_DNA"/>
</dbReference>
<evidence type="ECO:0000259" key="3">
    <source>
        <dbReference type="Pfam" id="PF13717"/>
    </source>
</evidence>
<feature type="compositionally biased region" description="Low complexity" evidence="1">
    <location>
        <begin position="174"/>
        <end position="185"/>
    </location>
</feature>
<dbReference type="Pfam" id="PF13717">
    <property type="entry name" value="Zn_ribbon_4"/>
    <property type="match status" value="1"/>
</dbReference>
<accession>A0ABY7SI97</accession>
<dbReference type="InterPro" id="IPR011723">
    <property type="entry name" value="Znf/thioredoxin_put"/>
</dbReference>
<dbReference type="Proteomes" id="UP001219349">
    <property type="component" value="Chromosome"/>
</dbReference>
<sequence>MTEIRLICPDCGTEYQIPEIAVPEGGRDVECSECGRIWHAERPGWPPKPREMGVYAYNFREFKGLTDPQGIPLPIEPAQPLPGAASGAEVARETPPEQPAGEAPSLNRPLPGNVLNILLEAVEHERQARQADDMRHQDPDLRAAAAKADEMLQEPDWPATTVTGQWDAPEPEAAPDQPEPSADEPASPDIIAAPAEQVQPEPAPAEINTLPALTPSPPRNRYWQGFAVAIAMVAALLALYLLAPAEGPLADIRNGLDQARLWLQNAADGPGN</sequence>
<name>A0ABY7SI97_9RHOB</name>
<keyword evidence="5" id="KW-1185">Reference proteome</keyword>
<evidence type="ECO:0000256" key="1">
    <source>
        <dbReference type="SAM" id="MobiDB-lite"/>
    </source>
</evidence>
<keyword evidence="2" id="KW-0812">Transmembrane</keyword>
<proteinExistence type="predicted"/>
<keyword evidence="2" id="KW-0472">Membrane</keyword>
<evidence type="ECO:0000256" key="2">
    <source>
        <dbReference type="SAM" id="Phobius"/>
    </source>
</evidence>
<evidence type="ECO:0000313" key="4">
    <source>
        <dbReference type="EMBL" id="WCR06640.1"/>
    </source>
</evidence>
<evidence type="ECO:0000313" key="5">
    <source>
        <dbReference type="Proteomes" id="UP001219349"/>
    </source>
</evidence>
<gene>
    <name evidence="4" type="ORF">JHX87_14315</name>
</gene>
<feature type="transmembrane region" description="Helical" evidence="2">
    <location>
        <begin position="222"/>
        <end position="243"/>
    </location>
</feature>
<keyword evidence="2" id="KW-1133">Transmembrane helix</keyword>
<feature type="region of interest" description="Disordered" evidence="1">
    <location>
        <begin position="76"/>
        <end position="111"/>
    </location>
</feature>
<dbReference type="NCBIfam" id="TIGR02098">
    <property type="entry name" value="MJ0042_CXXC"/>
    <property type="match status" value="1"/>
</dbReference>
<feature type="region of interest" description="Disordered" evidence="1">
    <location>
        <begin position="152"/>
        <end position="201"/>
    </location>
</feature>
<dbReference type="RefSeq" id="WP_271885556.1">
    <property type="nucleotide sequence ID" value="NZ_CP067136.1"/>
</dbReference>
<feature type="compositionally biased region" description="Low complexity" evidence="1">
    <location>
        <begin position="192"/>
        <end position="201"/>
    </location>
</feature>
<protein>
    <submittedName>
        <fullName evidence="4">Zinc-ribbon domain-containing protein</fullName>
    </submittedName>
</protein>